<organism evidence="1 2">
    <name type="scientific">Corynebacterium imitans</name>
    <dbReference type="NCBI Taxonomy" id="156978"/>
    <lineage>
        <taxon>Bacteria</taxon>
        <taxon>Bacillati</taxon>
        <taxon>Actinomycetota</taxon>
        <taxon>Actinomycetes</taxon>
        <taxon>Mycobacteriales</taxon>
        <taxon>Corynebacteriaceae</taxon>
        <taxon>Corynebacterium</taxon>
    </lineage>
</organism>
<protein>
    <submittedName>
        <fullName evidence="1">Uncharacterized protein</fullName>
    </submittedName>
</protein>
<gene>
    <name evidence="1" type="ORF">SAMEA4535761_02209</name>
</gene>
<dbReference type="EMBL" id="LT906467">
    <property type="protein sequence ID" value="SNV84497.1"/>
    <property type="molecule type" value="Genomic_DNA"/>
</dbReference>
<dbReference type="RefSeq" id="WP_051904956.1">
    <property type="nucleotide sequence ID" value="NZ_CP009211.1"/>
</dbReference>
<accession>A0A240AM54</accession>
<evidence type="ECO:0000313" key="1">
    <source>
        <dbReference type="EMBL" id="SNV84497.1"/>
    </source>
</evidence>
<dbReference type="AlphaFoldDB" id="A0A240AM54"/>
<reference evidence="1 2" key="1">
    <citation type="submission" date="2017-06" db="EMBL/GenBank/DDBJ databases">
        <authorList>
            <consortium name="Pathogen Informatics"/>
        </authorList>
    </citation>
    <scope>NUCLEOTIDE SEQUENCE [LARGE SCALE GENOMIC DNA]</scope>
    <source>
        <strain evidence="1 2">NCTC13015</strain>
    </source>
</reference>
<name>A0A240AM54_9CORY</name>
<dbReference type="Proteomes" id="UP000215374">
    <property type="component" value="Chromosome 1"/>
</dbReference>
<proteinExistence type="predicted"/>
<sequence length="141" mass="15723">MEVTKKFTDRASFHGATKTELESNDAGRRLFGLANQAALFPHQGEIFLNEKKLVLGDWLTLRPTDIQDVDVEFTPEYGRFTAGGSRGGFPSLGFVRDLGKPLNLYLTNGDRISLLVNFRLVSGTNDNKSWLEKIRSFANIG</sequence>
<dbReference type="OrthoDB" id="5120550at2"/>
<evidence type="ECO:0000313" key="2">
    <source>
        <dbReference type="Proteomes" id="UP000215374"/>
    </source>
</evidence>